<reference evidence="1 2" key="1">
    <citation type="submission" date="2019-03" db="EMBL/GenBank/DDBJ databases">
        <title>Single cell metagenomics reveals metabolic interactions within the superorganism composed of flagellate Streblomastix strix and complex community of Bacteroidetes bacteria on its surface.</title>
        <authorList>
            <person name="Treitli S.C."/>
            <person name="Kolisko M."/>
            <person name="Husnik F."/>
            <person name="Keeling P."/>
            <person name="Hampl V."/>
        </authorList>
    </citation>
    <scope>NUCLEOTIDE SEQUENCE [LARGE SCALE GENOMIC DNA]</scope>
    <source>
        <strain evidence="1">ST1C</strain>
    </source>
</reference>
<evidence type="ECO:0000313" key="2">
    <source>
        <dbReference type="Proteomes" id="UP000324800"/>
    </source>
</evidence>
<dbReference type="AlphaFoldDB" id="A0A5J4U1P8"/>
<protein>
    <submittedName>
        <fullName evidence="1">Uncharacterized protein</fullName>
    </submittedName>
</protein>
<evidence type="ECO:0000313" key="1">
    <source>
        <dbReference type="EMBL" id="KAA6364304.1"/>
    </source>
</evidence>
<sequence>MTKLLADFMQVEKGSINPLKSRSRPDFEAELVKYKWLKQSVWKTAETQQKSDEEHSEQYARLMETHMTAQGMTLNAIHSYLGNEPIGELLLHIYKLLIYATYDSQKIREKINVHSND</sequence>
<organism evidence="1 2">
    <name type="scientific">Streblomastix strix</name>
    <dbReference type="NCBI Taxonomy" id="222440"/>
    <lineage>
        <taxon>Eukaryota</taxon>
        <taxon>Metamonada</taxon>
        <taxon>Preaxostyla</taxon>
        <taxon>Oxymonadida</taxon>
        <taxon>Streblomastigidae</taxon>
        <taxon>Streblomastix</taxon>
    </lineage>
</organism>
<dbReference type="Proteomes" id="UP000324800">
    <property type="component" value="Unassembled WGS sequence"/>
</dbReference>
<dbReference type="EMBL" id="SNRW01021834">
    <property type="protein sequence ID" value="KAA6364304.1"/>
    <property type="molecule type" value="Genomic_DNA"/>
</dbReference>
<accession>A0A5J4U1P8</accession>
<comment type="caution">
    <text evidence="1">The sequence shown here is derived from an EMBL/GenBank/DDBJ whole genome shotgun (WGS) entry which is preliminary data.</text>
</comment>
<name>A0A5J4U1P8_9EUKA</name>
<gene>
    <name evidence="1" type="ORF">EZS28_040170</name>
</gene>
<feature type="non-terminal residue" evidence="1">
    <location>
        <position position="117"/>
    </location>
</feature>
<proteinExistence type="predicted"/>